<dbReference type="PANTHER" id="PTHR34278:SF11">
    <property type="entry name" value="OS01G0510200 PROTEIN"/>
    <property type="match status" value="1"/>
</dbReference>
<dbReference type="Proteomes" id="UP000032180">
    <property type="component" value="Chromosome 1"/>
</dbReference>
<keyword evidence="2" id="KW-1185">Reference proteome</keyword>
<dbReference type="EnsemblPlants" id="LPERR01G15220.1">
    <property type="protein sequence ID" value="LPERR01G15220.1"/>
    <property type="gene ID" value="LPERR01G15220"/>
</dbReference>
<organism evidence="1 2">
    <name type="scientific">Leersia perrieri</name>
    <dbReference type="NCBI Taxonomy" id="77586"/>
    <lineage>
        <taxon>Eukaryota</taxon>
        <taxon>Viridiplantae</taxon>
        <taxon>Streptophyta</taxon>
        <taxon>Embryophyta</taxon>
        <taxon>Tracheophyta</taxon>
        <taxon>Spermatophyta</taxon>
        <taxon>Magnoliopsida</taxon>
        <taxon>Liliopsida</taxon>
        <taxon>Poales</taxon>
        <taxon>Poaceae</taxon>
        <taxon>BOP clade</taxon>
        <taxon>Oryzoideae</taxon>
        <taxon>Oryzeae</taxon>
        <taxon>Oryzinae</taxon>
        <taxon>Leersia</taxon>
    </lineage>
</organism>
<accession>A0A0D9V1G3</accession>
<name>A0A0D9V1G3_9ORYZ</name>
<evidence type="ECO:0000313" key="1">
    <source>
        <dbReference type="EnsemblPlants" id="LPERR01G15220.1"/>
    </source>
</evidence>
<reference evidence="1 2" key="1">
    <citation type="submission" date="2012-08" db="EMBL/GenBank/DDBJ databases">
        <title>Oryza genome evolution.</title>
        <authorList>
            <person name="Wing R.A."/>
        </authorList>
    </citation>
    <scope>NUCLEOTIDE SEQUENCE</scope>
</reference>
<proteinExistence type="predicted"/>
<sequence length="177" mass="19773">MRREGRQHGRVHAYDRAVLQLDADPAGHESKRRVVGAVAAPATVANGGFVRAPRKPTNHSKFTGGRSYRALSGKAGAAGSSSSSCNKGRRKVKHDELKVYYLEEEVDGRHDLDGMHTDQKGFMMPASAEFMRGRYMCHYEPKKRPTLKALKNFVPPNDNLLGYIHRRFKALNKNAQV</sequence>
<dbReference type="PANTHER" id="PTHR34278">
    <property type="entry name" value="PROTEIN THI031, PUTATIVE-RELATED"/>
    <property type="match status" value="1"/>
</dbReference>
<reference evidence="1" key="3">
    <citation type="submission" date="2015-04" db="UniProtKB">
        <authorList>
            <consortium name="EnsemblPlants"/>
        </authorList>
    </citation>
    <scope>IDENTIFICATION</scope>
</reference>
<protein>
    <submittedName>
        <fullName evidence="1">Uncharacterized protein</fullName>
    </submittedName>
</protein>
<reference evidence="2" key="2">
    <citation type="submission" date="2013-12" db="EMBL/GenBank/DDBJ databases">
        <authorList>
            <person name="Yu Y."/>
            <person name="Lee S."/>
            <person name="de Baynast K."/>
            <person name="Wissotski M."/>
            <person name="Liu L."/>
            <person name="Talag J."/>
            <person name="Goicoechea J."/>
            <person name="Angelova A."/>
            <person name="Jetty R."/>
            <person name="Kudrna D."/>
            <person name="Golser W."/>
            <person name="Rivera L."/>
            <person name="Zhang J."/>
            <person name="Wing R."/>
        </authorList>
    </citation>
    <scope>NUCLEOTIDE SEQUENCE</scope>
</reference>
<evidence type="ECO:0000313" key="2">
    <source>
        <dbReference type="Proteomes" id="UP000032180"/>
    </source>
</evidence>
<dbReference type="Gramene" id="LPERR01G15220.1">
    <property type="protein sequence ID" value="LPERR01G15220.1"/>
    <property type="gene ID" value="LPERR01G15220"/>
</dbReference>
<dbReference type="AlphaFoldDB" id="A0A0D9V1G3"/>
<dbReference type="HOGENOM" id="CLU_1520017_0_0_1"/>